<dbReference type="PANTHER" id="PTHR32119">
    <property type="entry name" value="OROTIDINE 5'-PHOSPHATE DECARBOXYLASE"/>
    <property type="match status" value="1"/>
</dbReference>
<evidence type="ECO:0000256" key="5">
    <source>
        <dbReference type="ARBA" id="ARBA00022975"/>
    </source>
</evidence>
<dbReference type="AlphaFoldDB" id="A0A381YW79"/>
<dbReference type="EMBL" id="UINC01019205">
    <property type="protein sequence ID" value="SVA81209.1"/>
    <property type="molecule type" value="Genomic_DNA"/>
</dbReference>
<feature type="domain" description="Orotidine 5'-phosphate decarboxylase" evidence="8">
    <location>
        <begin position="1"/>
        <end position="212"/>
    </location>
</feature>
<keyword evidence="6" id="KW-0456">Lyase</keyword>
<gene>
    <name evidence="9" type="ORF">METZ01_LOCUS134063</name>
</gene>
<proteinExistence type="inferred from homology"/>
<dbReference type="HAMAP" id="MF_01200_B">
    <property type="entry name" value="OMPdecase_type1_B"/>
    <property type="match status" value="1"/>
</dbReference>
<evidence type="ECO:0000256" key="1">
    <source>
        <dbReference type="ARBA" id="ARBA00004861"/>
    </source>
</evidence>
<evidence type="ECO:0000256" key="2">
    <source>
        <dbReference type="ARBA" id="ARBA00012321"/>
    </source>
</evidence>
<dbReference type="GO" id="GO:0005829">
    <property type="term" value="C:cytosol"/>
    <property type="evidence" value="ECO:0007669"/>
    <property type="project" value="TreeGrafter"/>
</dbReference>
<dbReference type="GO" id="GO:0006207">
    <property type="term" value="P:'de novo' pyrimidine nucleobase biosynthetic process"/>
    <property type="evidence" value="ECO:0007669"/>
    <property type="project" value="InterPro"/>
</dbReference>
<dbReference type="NCBIfam" id="NF001273">
    <property type="entry name" value="PRK00230.1"/>
    <property type="match status" value="1"/>
</dbReference>
<dbReference type="SMART" id="SM00934">
    <property type="entry name" value="OMPdecase"/>
    <property type="match status" value="1"/>
</dbReference>
<dbReference type="InterPro" id="IPR014732">
    <property type="entry name" value="OMPdecase"/>
</dbReference>
<dbReference type="CDD" id="cd04725">
    <property type="entry name" value="OMP_decarboxylase_like"/>
    <property type="match status" value="1"/>
</dbReference>
<organism evidence="9">
    <name type="scientific">marine metagenome</name>
    <dbReference type="NCBI Taxonomy" id="408172"/>
    <lineage>
        <taxon>unclassified sequences</taxon>
        <taxon>metagenomes</taxon>
        <taxon>ecological metagenomes</taxon>
    </lineage>
</organism>
<dbReference type="NCBIfam" id="TIGR01740">
    <property type="entry name" value="pyrF"/>
    <property type="match status" value="1"/>
</dbReference>
<evidence type="ECO:0000259" key="8">
    <source>
        <dbReference type="SMART" id="SM00934"/>
    </source>
</evidence>
<dbReference type="InterPro" id="IPR018089">
    <property type="entry name" value="OMPdecase_AS"/>
</dbReference>
<keyword evidence="4" id="KW-0210">Decarboxylase</keyword>
<evidence type="ECO:0000256" key="3">
    <source>
        <dbReference type="ARBA" id="ARBA00021923"/>
    </source>
</evidence>
<evidence type="ECO:0000256" key="4">
    <source>
        <dbReference type="ARBA" id="ARBA00022793"/>
    </source>
</evidence>
<dbReference type="GO" id="GO:0044205">
    <property type="term" value="P:'de novo' UMP biosynthetic process"/>
    <property type="evidence" value="ECO:0007669"/>
    <property type="project" value="UniProtKB-UniPathway"/>
</dbReference>
<dbReference type="InterPro" id="IPR013785">
    <property type="entry name" value="Aldolase_TIM"/>
</dbReference>
<comment type="pathway">
    <text evidence="1">Pyrimidine metabolism; UMP biosynthesis via de novo pathway; UMP from orotate: step 2/2.</text>
</comment>
<dbReference type="InterPro" id="IPR047596">
    <property type="entry name" value="OMPdecase_bac"/>
</dbReference>
<dbReference type="PANTHER" id="PTHR32119:SF2">
    <property type="entry name" value="OROTIDINE 5'-PHOSPHATE DECARBOXYLASE"/>
    <property type="match status" value="1"/>
</dbReference>
<dbReference type="UniPathway" id="UPA00070">
    <property type="reaction ID" value="UER00120"/>
</dbReference>
<dbReference type="PROSITE" id="PS00156">
    <property type="entry name" value="OMPDECASE"/>
    <property type="match status" value="1"/>
</dbReference>
<dbReference type="InterPro" id="IPR001754">
    <property type="entry name" value="OMPdeCOase_dom"/>
</dbReference>
<evidence type="ECO:0000256" key="6">
    <source>
        <dbReference type="ARBA" id="ARBA00023239"/>
    </source>
</evidence>
<evidence type="ECO:0000256" key="7">
    <source>
        <dbReference type="ARBA" id="ARBA00033428"/>
    </source>
</evidence>
<dbReference type="InterPro" id="IPR011060">
    <property type="entry name" value="RibuloseP-bd_barrel"/>
</dbReference>
<sequence>MDRALTLADKLRGHVGGFKVGSQLYTVAGPEVVRSLSKCGDRVFLDLKFHDIPNTVAGAVRSAAEMGVWMLTVHASGGHDMLRAAKEAAGDEGPRIVAVTLLTSLDDADLSHLGITQRPLADHVVALAKLAQRAGVDGVVASPREIKVIRAACGPSFTIVTPGIRPVSLAQGADDQRRTATAASAVAAGANFLVVGRPIIEAPDPLAASKQLAEVLDP</sequence>
<dbReference type="SUPFAM" id="SSF51366">
    <property type="entry name" value="Ribulose-phoshate binding barrel"/>
    <property type="match status" value="1"/>
</dbReference>
<name>A0A381YW79_9ZZZZ</name>
<protein>
    <recommendedName>
        <fullName evidence="3">Orotidine 5'-phosphate decarboxylase</fullName>
        <ecNumber evidence="2">4.1.1.23</ecNumber>
    </recommendedName>
    <alternativeName>
        <fullName evidence="7">OMP decarboxylase</fullName>
    </alternativeName>
</protein>
<dbReference type="Pfam" id="PF00215">
    <property type="entry name" value="OMPdecase"/>
    <property type="match status" value="1"/>
</dbReference>
<evidence type="ECO:0000313" key="9">
    <source>
        <dbReference type="EMBL" id="SVA81209.1"/>
    </source>
</evidence>
<dbReference type="Gene3D" id="3.20.20.70">
    <property type="entry name" value="Aldolase class I"/>
    <property type="match status" value="1"/>
</dbReference>
<keyword evidence="5" id="KW-0665">Pyrimidine biosynthesis</keyword>
<accession>A0A381YW79</accession>
<reference evidence="9" key="1">
    <citation type="submission" date="2018-05" db="EMBL/GenBank/DDBJ databases">
        <authorList>
            <person name="Lanie J.A."/>
            <person name="Ng W.-L."/>
            <person name="Kazmierczak K.M."/>
            <person name="Andrzejewski T.M."/>
            <person name="Davidsen T.M."/>
            <person name="Wayne K.J."/>
            <person name="Tettelin H."/>
            <person name="Glass J.I."/>
            <person name="Rusch D."/>
            <person name="Podicherti R."/>
            <person name="Tsui H.-C.T."/>
            <person name="Winkler M.E."/>
        </authorList>
    </citation>
    <scope>NUCLEOTIDE SEQUENCE</scope>
</reference>
<dbReference type="GO" id="GO:0004590">
    <property type="term" value="F:orotidine-5'-phosphate decarboxylase activity"/>
    <property type="evidence" value="ECO:0007669"/>
    <property type="project" value="UniProtKB-EC"/>
</dbReference>
<dbReference type="EC" id="4.1.1.23" evidence="2"/>